<proteinExistence type="predicted"/>
<dbReference type="Proteomes" id="UP000250991">
    <property type="component" value="Unassembled WGS sequence"/>
</dbReference>
<dbReference type="Proteomes" id="UP000254718">
    <property type="component" value="Unassembled WGS sequence"/>
</dbReference>
<evidence type="ECO:0000313" key="3">
    <source>
        <dbReference type="Proteomes" id="UP000250991"/>
    </source>
</evidence>
<gene>
    <name evidence="1" type="ORF">NCTC8009_02116</name>
    <name evidence="2" type="ORF">NCTC8333_00934</name>
</gene>
<dbReference type="AlphaFoldDB" id="A0A2X3K3Y6"/>
<name>A0A2X3K3Y6_ECOLX</name>
<organism evidence="1 3">
    <name type="scientific">Escherichia coli</name>
    <dbReference type="NCBI Taxonomy" id="562"/>
    <lineage>
        <taxon>Bacteria</taxon>
        <taxon>Pseudomonadati</taxon>
        <taxon>Pseudomonadota</taxon>
        <taxon>Gammaproteobacteria</taxon>
        <taxon>Enterobacterales</taxon>
        <taxon>Enterobacteriaceae</taxon>
        <taxon>Escherichia</taxon>
    </lineage>
</organism>
<evidence type="ECO:0000313" key="1">
    <source>
        <dbReference type="EMBL" id="SQD01684.1"/>
    </source>
</evidence>
<evidence type="ECO:0000313" key="4">
    <source>
        <dbReference type="Proteomes" id="UP000254718"/>
    </source>
</evidence>
<evidence type="ECO:0000313" key="2">
    <source>
        <dbReference type="EMBL" id="STM22073.1"/>
    </source>
</evidence>
<accession>A0A2X3K3Y6</accession>
<dbReference type="RefSeq" id="WP_000032535.1">
    <property type="nucleotide sequence ID" value="NZ_BDPI01000004.1"/>
</dbReference>
<protein>
    <submittedName>
        <fullName evidence="1">Uncharacterized protein</fullName>
    </submittedName>
</protein>
<reference evidence="3 4" key="1">
    <citation type="submission" date="2018-06" db="EMBL/GenBank/DDBJ databases">
        <authorList>
            <consortium name="Pathogen Informatics"/>
            <person name="Doyle S."/>
        </authorList>
    </citation>
    <scope>NUCLEOTIDE SEQUENCE [LARGE SCALE GENOMIC DNA]</scope>
    <source>
        <strain evidence="1 3">NCTC8009</strain>
        <strain evidence="2 4">NCTC8333</strain>
    </source>
</reference>
<dbReference type="EMBL" id="UARW01000010">
    <property type="protein sequence ID" value="SQD01684.1"/>
    <property type="molecule type" value="Genomic_DNA"/>
</dbReference>
<sequence length="98" mass="11266">MSKETVVTNMSTQLFLDLAIRSLEASWKLFQEVNGDGDANDYLDDPDFMSPFIMNIIDHIQNNFERFTTQEGDSGSINEVNFEQIAVVLVCHSERFRK</sequence>
<dbReference type="EMBL" id="UGFE01000002">
    <property type="protein sequence ID" value="STM22073.1"/>
    <property type="molecule type" value="Genomic_DNA"/>
</dbReference>